<dbReference type="GO" id="GO:0033551">
    <property type="term" value="C:monopolin complex"/>
    <property type="evidence" value="ECO:0007669"/>
    <property type="project" value="InterPro"/>
</dbReference>
<name>A0A511K8J4_RHOTO</name>
<dbReference type="AlphaFoldDB" id="A0A511K8J4"/>
<feature type="compositionally biased region" description="Acidic residues" evidence="1">
    <location>
        <begin position="54"/>
        <end position="65"/>
    </location>
</feature>
<accession>A0A511K8J4</accession>
<gene>
    <name evidence="3" type="ORF">Rt10032_c02g0657</name>
</gene>
<protein>
    <submittedName>
        <fullName evidence="3">Chromosome segregation protein, Pcs1</fullName>
    </submittedName>
</protein>
<feature type="region of interest" description="Disordered" evidence="1">
    <location>
        <begin position="27"/>
        <end position="138"/>
    </location>
</feature>
<organism evidence="3 4">
    <name type="scientific">Rhodotorula toruloides</name>
    <name type="common">Yeast</name>
    <name type="synonym">Rhodosporidium toruloides</name>
    <dbReference type="NCBI Taxonomy" id="5286"/>
    <lineage>
        <taxon>Eukaryota</taxon>
        <taxon>Fungi</taxon>
        <taxon>Dikarya</taxon>
        <taxon>Basidiomycota</taxon>
        <taxon>Pucciniomycotina</taxon>
        <taxon>Microbotryomycetes</taxon>
        <taxon>Sporidiobolales</taxon>
        <taxon>Sporidiobolaceae</taxon>
        <taxon>Rhodotorula</taxon>
    </lineage>
</organism>
<evidence type="ECO:0000313" key="4">
    <source>
        <dbReference type="Proteomes" id="UP000321518"/>
    </source>
</evidence>
<dbReference type="OrthoDB" id="2431049at2759"/>
<dbReference type="Pfam" id="PF12539">
    <property type="entry name" value="Csm1"/>
    <property type="match status" value="1"/>
</dbReference>
<dbReference type="Gene3D" id="3.90.1150.80">
    <property type="match status" value="1"/>
</dbReference>
<dbReference type="InterPro" id="IPR038608">
    <property type="entry name" value="Csm1/Pcs1_C_sf"/>
</dbReference>
<sequence length="471" mass="50866">MPSVSALNKENRALAGSSFALTALGKTAGAPKNRVASSKRSASSKKAKAFSAESLEDEEEVEADELAMVSPAEGETVIVGETQFGQSGEGEEDEEMEVEEVVPAKKSARAAAGKIPTAGSGKGRPGAGAKKAASGTDASLADEFDAALAVPLPGAGGFNSSAREHRLEAQLAATKKALAEQQSLFAKLSELRSTRAEEAEARLREISDERIKSAGDTIQSYKSESDALRSELASLQTTAFASPRSKAALVESNRLKELERERDEAVRELEREREERGREKEELERKAREKAQGEREGFEREVKELREEVSTLRTELSAEVAHSKSLQRQFKSAPATTSTVSLAAPTASSTPSVPATTDTLKLQDEIERLTQKLNLNEDLTGFAVHSVKQEEMGATYVCLLSDCAGTTGALNFKLTFHPDGTTSYKPNLEPERDAALVQLLSPELQGYMRFSAEMSSEFFKRLFASVNKVRI</sequence>
<comment type="caution">
    <text evidence="3">The sequence shown here is derived from an EMBL/GenBank/DDBJ whole genome shotgun (WGS) entry which is preliminary data.</text>
</comment>
<dbReference type="PANTHER" id="PTHR28006">
    <property type="entry name" value="MONOPOLIN COMPLEX SUBUNIT CSM1"/>
    <property type="match status" value="1"/>
</dbReference>
<dbReference type="InterPro" id="IPR040349">
    <property type="entry name" value="Csm1/Pcs1"/>
</dbReference>
<dbReference type="PANTHER" id="PTHR28006:SF1">
    <property type="entry name" value="MONOPOLIN COMPLEX SUBUNIT CSM1"/>
    <property type="match status" value="1"/>
</dbReference>
<feature type="region of interest" description="Disordered" evidence="1">
    <location>
        <begin position="269"/>
        <end position="299"/>
    </location>
</feature>
<dbReference type="CDD" id="cd23787">
    <property type="entry name" value="RWD_CSM1"/>
    <property type="match status" value="1"/>
</dbReference>
<dbReference type="InterPro" id="IPR020981">
    <property type="entry name" value="Csm1/Pcs1_C"/>
</dbReference>
<reference evidence="3 4" key="1">
    <citation type="submission" date="2019-07" db="EMBL/GenBank/DDBJ databases">
        <title>Rhodotorula toruloides NBRC10032 genome sequencing.</title>
        <authorList>
            <person name="Shida Y."/>
            <person name="Takaku H."/>
            <person name="Ogasawara W."/>
            <person name="Mori K."/>
        </authorList>
    </citation>
    <scope>NUCLEOTIDE SEQUENCE [LARGE SCALE GENOMIC DNA]</scope>
    <source>
        <strain evidence="3 4">NBRC10032</strain>
    </source>
</reference>
<evidence type="ECO:0000256" key="1">
    <source>
        <dbReference type="SAM" id="MobiDB-lite"/>
    </source>
</evidence>
<dbReference type="GO" id="GO:0072686">
    <property type="term" value="C:mitotic spindle"/>
    <property type="evidence" value="ECO:0007669"/>
    <property type="project" value="TreeGrafter"/>
</dbReference>
<feature type="domain" description="Monopolin complex subunit Csm1/Pcs1 C-terminal" evidence="2">
    <location>
        <begin position="372"/>
        <end position="451"/>
    </location>
</feature>
<dbReference type="GO" id="GO:0045144">
    <property type="term" value="P:meiotic sister chromatid segregation"/>
    <property type="evidence" value="ECO:0007669"/>
    <property type="project" value="TreeGrafter"/>
</dbReference>
<feature type="compositionally biased region" description="Low complexity" evidence="1">
    <location>
        <begin position="127"/>
        <end position="138"/>
    </location>
</feature>
<dbReference type="GO" id="GO:0051315">
    <property type="term" value="P:attachment of mitotic spindle microtubules to kinetochore"/>
    <property type="evidence" value="ECO:0007669"/>
    <property type="project" value="TreeGrafter"/>
</dbReference>
<dbReference type="Proteomes" id="UP000321518">
    <property type="component" value="Unassembled WGS sequence"/>
</dbReference>
<feature type="compositionally biased region" description="Acidic residues" evidence="1">
    <location>
        <begin position="89"/>
        <end position="100"/>
    </location>
</feature>
<evidence type="ECO:0000259" key="2">
    <source>
        <dbReference type="Pfam" id="PF12539"/>
    </source>
</evidence>
<dbReference type="GO" id="GO:0034506">
    <property type="term" value="C:chromosome, centromeric core domain"/>
    <property type="evidence" value="ECO:0007669"/>
    <property type="project" value="TreeGrafter"/>
</dbReference>
<dbReference type="GO" id="GO:0005730">
    <property type="term" value="C:nucleolus"/>
    <property type="evidence" value="ECO:0007669"/>
    <property type="project" value="TreeGrafter"/>
</dbReference>
<evidence type="ECO:0000313" key="3">
    <source>
        <dbReference type="EMBL" id="GEM06640.1"/>
    </source>
</evidence>
<proteinExistence type="predicted"/>
<dbReference type="EMBL" id="BJWK01000002">
    <property type="protein sequence ID" value="GEM06640.1"/>
    <property type="molecule type" value="Genomic_DNA"/>
</dbReference>
<dbReference type="GO" id="GO:1990644">
    <property type="term" value="F:microtubule site clamp"/>
    <property type="evidence" value="ECO:0007669"/>
    <property type="project" value="TreeGrafter"/>
</dbReference>